<dbReference type="EMBL" id="JAHXZJ010001594">
    <property type="protein sequence ID" value="KAH0551139.1"/>
    <property type="molecule type" value="Genomic_DNA"/>
</dbReference>
<comment type="caution">
    <text evidence="1">The sequence shown here is derived from an EMBL/GenBank/DDBJ whole genome shotgun (WGS) entry which is preliminary data.</text>
</comment>
<proteinExistence type="predicted"/>
<gene>
    <name evidence="1" type="ORF">KQX54_000113</name>
</gene>
<reference evidence="1 2" key="1">
    <citation type="journal article" date="2021" name="J. Hered.">
        <title>A chromosome-level genome assembly of the parasitoid wasp, Cotesia glomerata (Hymenoptera: Braconidae).</title>
        <authorList>
            <person name="Pinto B.J."/>
            <person name="Weis J.J."/>
            <person name="Gamble T."/>
            <person name="Ode P.J."/>
            <person name="Paul R."/>
            <person name="Zaspel J.M."/>
        </authorList>
    </citation>
    <scope>NUCLEOTIDE SEQUENCE [LARGE SCALE GENOMIC DNA]</scope>
    <source>
        <strain evidence="1">CgM1</strain>
    </source>
</reference>
<dbReference type="AlphaFoldDB" id="A0AAV7IDT1"/>
<organism evidence="1 2">
    <name type="scientific">Cotesia glomerata</name>
    <name type="common">Lepidopteran parasitic wasp</name>
    <name type="synonym">Apanteles glomeratus</name>
    <dbReference type="NCBI Taxonomy" id="32391"/>
    <lineage>
        <taxon>Eukaryota</taxon>
        <taxon>Metazoa</taxon>
        <taxon>Ecdysozoa</taxon>
        <taxon>Arthropoda</taxon>
        <taxon>Hexapoda</taxon>
        <taxon>Insecta</taxon>
        <taxon>Pterygota</taxon>
        <taxon>Neoptera</taxon>
        <taxon>Endopterygota</taxon>
        <taxon>Hymenoptera</taxon>
        <taxon>Apocrita</taxon>
        <taxon>Ichneumonoidea</taxon>
        <taxon>Braconidae</taxon>
        <taxon>Microgastrinae</taxon>
        <taxon>Cotesia</taxon>
    </lineage>
</organism>
<evidence type="ECO:0000313" key="2">
    <source>
        <dbReference type="Proteomes" id="UP000826195"/>
    </source>
</evidence>
<protein>
    <submittedName>
        <fullName evidence="1">Uncharacterized protein</fullName>
    </submittedName>
</protein>
<keyword evidence="2" id="KW-1185">Reference proteome</keyword>
<evidence type="ECO:0000313" key="1">
    <source>
        <dbReference type="EMBL" id="KAH0551139.1"/>
    </source>
</evidence>
<name>A0AAV7IDT1_COTGL</name>
<accession>A0AAV7IDT1</accession>
<sequence>MASSLPKLFSINLNDPESGKTYTISVTSDEIKRLETDVNFSSLKLSEAKDLEYAEFLSEHDSYTEVKLWILATFDENPEGS</sequence>
<dbReference type="Proteomes" id="UP000826195">
    <property type="component" value="Unassembled WGS sequence"/>
</dbReference>